<gene>
    <name evidence="1" type="ORF">METZ01_LOCUS491460</name>
</gene>
<evidence type="ECO:0000313" key="1">
    <source>
        <dbReference type="EMBL" id="SVE38606.1"/>
    </source>
</evidence>
<accession>A0A383D234</accession>
<reference evidence="1" key="1">
    <citation type="submission" date="2018-05" db="EMBL/GenBank/DDBJ databases">
        <authorList>
            <person name="Lanie J.A."/>
            <person name="Ng W.-L."/>
            <person name="Kazmierczak K.M."/>
            <person name="Andrzejewski T.M."/>
            <person name="Davidsen T.M."/>
            <person name="Wayne K.J."/>
            <person name="Tettelin H."/>
            <person name="Glass J.I."/>
            <person name="Rusch D."/>
            <person name="Podicherti R."/>
            <person name="Tsui H.-C.T."/>
            <person name="Winkler M.E."/>
        </authorList>
    </citation>
    <scope>NUCLEOTIDE SEQUENCE</scope>
</reference>
<proteinExistence type="predicted"/>
<dbReference type="EMBL" id="UINC01213707">
    <property type="protein sequence ID" value="SVE38606.1"/>
    <property type="molecule type" value="Genomic_DNA"/>
</dbReference>
<dbReference type="AlphaFoldDB" id="A0A383D234"/>
<protein>
    <submittedName>
        <fullName evidence="1">Uncharacterized protein</fullName>
    </submittedName>
</protein>
<sequence>MTENLEIDCKDCNATFRIKHNLNLARYEIGFCSFCGSEDIDMEDEYDEEEESEDYY</sequence>
<name>A0A383D234_9ZZZZ</name>
<organism evidence="1">
    <name type="scientific">marine metagenome</name>
    <dbReference type="NCBI Taxonomy" id="408172"/>
    <lineage>
        <taxon>unclassified sequences</taxon>
        <taxon>metagenomes</taxon>
        <taxon>ecological metagenomes</taxon>
    </lineage>
</organism>